<protein>
    <submittedName>
        <fullName evidence="3">Uncharacterized protein</fullName>
    </submittedName>
</protein>
<accession>A0A6I8W7T9</accession>
<sequence length="39" mass="4598">MSSDAMAFLAFSMHCFKIIIIYCVCVNMLEHFLQRLNQQ</sequence>
<evidence type="ECO:0000313" key="3">
    <source>
        <dbReference type="RefSeq" id="XP_033238699.1"/>
    </source>
</evidence>
<keyword evidence="2" id="KW-1185">Reference proteome</keyword>
<dbReference type="KEGG" id="dpo:117184563"/>
<dbReference type="RefSeq" id="XP_033238699.1">
    <property type="nucleotide sequence ID" value="XM_033382808.1"/>
</dbReference>
<name>A0A6I8W7T9_DROPS</name>
<dbReference type="AlphaFoldDB" id="A0A6I8W7T9"/>
<keyword evidence="1" id="KW-0472">Membrane</keyword>
<evidence type="ECO:0000256" key="1">
    <source>
        <dbReference type="SAM" id="Phobius"/>
    </source>
</evidence>
<keyword evidence="1" id="KW-0812">Transmembrane</keyword>
<dbReference type="InParanoid" id="A0A6I8W7T9"/>
<dbReference type="Proteomes" id="UP000001819">
    <property type="component" value="Chromosome X"/>
</dbReference>
<gene>
    <name evidence="3" type="primary">LOC117184563</name>
</gene>
<evidence type="ECO:0000313" key="2">
    <source>
        <dbReference type="Proteomes" id="UP000001819"/>
    </source>
</evidence>
<proteinExistence type="predicted"/>
<organism evidence="2 3">
    <name type="scientific">Drosophila pseudoobscura pseudoobscura</name>
    <name type="common">Fruit fly</name>
    <dbReference type="NCBI Taxonomy" id="46245"/>
    <lineage>
        <taxon>Eukaryota</taxon>
        <taxon>Metazoa</taxon>
        <taxon>Ecdysozoa</taxon>
        <taxon>Arthropoda</taxon>
        <taxon>Hexapoda</taxon>
        <taxon>Insecta</taxon>
        <taxon>Pterygota</taxon>
        <taxon>Neoptera</taxon>
        <taxon>Endopterygota</taxon>
        <taxon>Diptera</taxon>
        <taxon>Brachycera</taxon>
        <taxon>Muscomorpha</taxon>
        <taxon>Ephydroidea</taxon>
        <taxon>Drosophilidae</taxon>
        <taxon>Drosophila</taxon>
        <taxon>Sophophora</taxon>
    </lineage>
</organism>
<keyword evidence="1" id="KW-1133">Transmembrane helix</keyword>
<feature type="transmembrane region" description="Helical" evidence="1">
    <location>
        <begin position="6"/>
        <end position="29"/>
    </location>
</feature>
<reference evidence="3" key="1">
    <citation type="submission" date="2025-08" db="UniProtKB">
        <authorList>
            <consortium name="RefSeq"/>
        </authorList>
    </citation>
    <scope>IDENTIFICATION</scope>
    <source>
        <strain evidence="3">MV-25-SWS-2005</strain>
        <tissue evidence="3">Whole body</tissue>
    </source>
</reference>